<reference evidence="3 4" key="1">
    <citation type="journal article" date="2024" name="J Genomics">
        <title>Draft genome sequencing and assembly of Favolaschia claudopus CIRM-BRFM 2984 isolated from oak limbs.</title>
        <authorList>
            <person name="Navarro D."/>
            <person name="Drula E."/>
            <person name="Chaduli D."/>
            <person name="Cazenave R."/>
            <person name="Ahrendt S."/>
            <person name="Wang J."/>
            <person name="Lipzen A."/>
            <person name="Daum C."/>
            <person name="Barry K."/>
            <person name="Grigoriev I.V."/>
            <person name="Favel A."/>
            <person name="Rosso M.N."/>
            <person name="Martin F."/>
        </authorList>
    </citation>
    <scope>NUCLEOTIDE SEQUENCE [LARGE SCALE GENOMIC DNA]</scope>
    <source>
        <strain evidence="3 4">CIRM-BRFM 2984</strain>
    </source>
</reference>
<comment type="caution">
    <text evidence="3">The sequence shown here is derived from an EMBL/GenBank/DDBJ whole genome shotgun (WGS) entry which is preliminary data.</text>
</comment>
<keyword evidence="2" id="KW-0472">Membrane</keyword>
<dbReference type="Proteomes" id="UP001362999">
    <property type="component" value="Unassembled WGS sequence"/>
</dbReference>
<keyword evidence="2" id="KW-0812">Transmembrane</keyword>
<evidence type="ECO:0000313" key="3">
    <source>
        <dbReference type="EMBL" id="KAK7039345.1"/>
    </source>
</evidence>
<gene>
    <name evidence="3" type="ORF">R3P38DRAFT_2899015</name>
</gene>
<keyword evidence="2" id="KW-1133">Transmembrane helix</keyword>
<dbReference type="AlphaFoldDB" id="A0AAW0CK08"/>
<feature type="transmembrane region" description="Helical" evidence="2">
    <location>
        <begin position="37"/>
        <end position="60"/>
    </location>
</feature>
<dbReference type="EMBL" id="JAWWNJ010000016">
    <property type="protein sequence ID" value="KAK7039345.1"/>
    <property type="molecule type" value="Genomic_DNA"/>
</dbReference>
<feature type="region of interest" description="Disordered" evidence="1">
    <location>
        <begin position="388"/>
        <end position="430"/>
    </location>
</feature>
<accession>A0AAW0CK08</accession>
<evidence type="ECO:0000256" key="2">
    <source>
        <dbReference type="SAM" id="Phobius"/>
    </source>
</evidence>
<sequence>MHMPNPVDDYPAGTGAIKLPLDGVSETRSRSSKLRRAIWLTVLYTSIALACCSLLILSYYKNRSLHNNDEAPLISPAEDSRLEPYQTPENAHSCADWSENSRDWHSFELPPDAHLLFLLSRGPGIYGEVNIIKTSQYSRGPIEVNITAEYETHTDLLRTKLCRMGSATEHGILLWADPYHPHGASMRSSVRFNITVALPTGVRDYKDITTDLAHFSHHVGDFFDIWSPTSFDVIRLKSSNAEINHGALIGRAGFFETSNSDVRGFFGGFDYEVKTSNAQIQATAFMFGESTGSEARVKLQTSNGEIVAALGLTSDFSDSTLRAVVETSNAAITLSNPKQGMMPDNVSFFLDASTSNAPAQLHLFPEYEGPYDLQTTQAAARVKEISGAVPDPAGKGRHRTVTKTGDGSSHAQGKVYWSHDGNPPEGFERGHIKITTSVSPIELHI</sequence>
<keyword evidence="4" id="KW-1185">Reference proteome</keyword>
<proteinExistence type="predicted"/>
<feature type="compositionally biased region" description="Polar residues" evidence="1">
    <location>
        <begin position="402"/>
        <end position="411"/>
    </location>
</feature>
<protein>
    <submittedName>
        <fullName evidence="3">Uncharacterized protein</fullName>
    </submittedName>
</protein>
<organism evidence="3 4">
    <name type="scientific">Favolaschia claudopus</name>
    <dbReference type="NCBI Taxonomy" id="2862362"/>
    <lineage>
        <taxon>Eukaryota</taxon>
        <taxon>Fungi</taxon>
        <taxon>Dikarya</taxon>
        <taxon>Basidiomycota</taxon>
        <taxon>Agaricomycotina</taxon>
        <taxon>Agaricomycetes</taxon>
        <taxon>Agaricomycetidae</taxon>
        <taxon>Agaricales</taxon>
        <taxon>Marasmiineae</taxon>
        <taxon>Mycenaceae</taxon>
        <taxon>Favolaschia</taxon>
    </lineage>
</organism>
<evidence type="ECO:0000313" key="4">
    <source>
        <dbReference type="Proteomes" id="UP001362999"/>
    </source>
</evidence>
<evidence type="ECO:0000256" key="1">
    <source>
        <dbReference type="SAM" id="MobiDB-lite"/>
    </source>
</evidence>
<name>A0AAW0CK08_9AGAR</name>